<gene>
    <name evidence="3" type="ORF">CA13_67790</name>
</gene>
<dbReference type="EMBL" id="SJPJ01000002">
    <property type="protein sequence ID" value="TWT76286.1"/>
    <property type="molecule type" value="Genomic_DNA"/>
</dbReference>
<organism evidence="3 4">
    <name type="scientific">Novipirellula herctigrandis</name>
    <dbReference type="NCBI Taxonomy" id="2527986"/>
    <lineage>
        <taxon>Bacteria</taxon>
        <taxon>Pseudomonadati</taxon>
        <taxon>Planctomycetota</taxon>
        <taxon>Planctomycetia</taxon>
        <taxon>Pirellulales</taxon>
        <taxon>Pirellulaceae</taxon>
        <taxon>Novipirellula</taxon>
    </lineage>
</organism>
<feature type="compositionally biased region" description="Polar residues" evidence="1">
    <location>
        <begin position="300"/>
        <end position="311"/>
    </location>
</feature>
<evidence type="ECO:0000256" key="1">
    <source>
        <dbReference type="SAM" id="MobiDB-lite"/>
    </source>
</evidence>
<protein>
    <recommendedName>
        <fullName evidence="5">Secreted protein</fullName>
    </recommendedName>
</protein>
<dbReference type="RefSeq" id="WP_146404082.1">
    <property type="nucleotide sequence ID" value="NZ_SJPJ01000002.1"/>
</dbReference>
<evidence type="ECO:0000256" key="2">
    <source>
        <dbReference type="SAM" id="SignalP"/>
    </source>
</evidence>
<comment type="caution">
    <text evidence="3">The sequence shown here is derived from an EMBL/GenBank/DDBJ whole genome shotgun (WGS) entry which is preliminary data.</text>
</comment>
<feature type="signal peptide" evidence="2">
    <location>
        <begin position="1"/>
        <end position="29"/>
    </location>
</feature>
<proteinExistence type="predicted"/>
<accession>A0A5C5YN28</accession>
<dbReference type="AlphaFoldDB" id="A0A5C5YN28"/>
<feature type="compositionally biased region" description="Low complexity" evidence="1">
    <location>
        <begin position="248"/>
        <end position="257"/>
    </location>
</feature>
<evidence type="ECO:0000313" key="4">
    <source>
        <dbReference type="Proteomes" id="UP000315010"/>
    </source>
</evidence>
<sequence precursor="true">MGSQICTRVLAFLTVTLAIAFGFSKPVTADDGSLATEPFVVFVAQEEAYTRCGPSDEYYRTDPLRYGQELEVYVETADGWLGVRPPENSFCWVPADAIELASDSETGVVIEDRTVAWIGTHLGRARQYRWQVQLAKGEPLTIIGRSEREGPDGPRLWYRVVPPSGEFRWVHTEQVAASAEALVAAVRRAEESENGDIEFLPGGSNHRDDSIANAAIANAAIATVPTPPRDVDARSEDSRRADDRIASDDFSNESSRSSSRRTERNRNLSPVSYEDTPMLRDAPGLSHAEHGTGVEPIGSGLNQQWQSNPTSEGVGPSLSSAEFIGRPRFQDIDAGVRQIGKGLLEPTAAGRSTAPSGIAQAGDENWVIGSLHGRSNGTVAQVSNQQPITLPISQPAIQPRQPNVNNQPLATRYVDANLVTQVESEVRGADIEKLSLMLSRMMAQSASAAEVWPLSQAAQTLAASTPDQVVGGRARLLAERAEQYRRVAERRDGNTVVRGRTAPAIPVAPVSGVAPVSLGVPSIAPSSETGVPAAPNQLTQSGFLVQVYSARKDSPPFALTDNGGRTIAYVTPTPGVNLRMHLNSEIQVQGVQTYLRGLNTPHIIASHALRASQ</sequence>
<keyword evidence="4" id="KW-1185">Reference proteome</keyword>
<name>A0A5C5YN28_9BACT</name>
<reference evidence="3 4" key="1">
    <citation type="submission" date="2019-02" db="EMBL/GenBank/DDBJ databases">
        <title>Deep-cultivation of Planctomycetes and their phenomic and genomic characterization uncovers novel biology.</title>
        <authorList>
            <person name="Wiegand S."/>
            <person name="Jogler M."/>
            <person name="Boedeker C."/>
            <person name="Pinto D."/>
            <person name="Vollmers J."/>
            <person name="Rivas-Marin E."/>
            <person name="Kohn T."/>
            <person name="Peeters S.H."/>
            <person name="Heuer A."/>
            <person name="Rast P."/>
            <person name="Oberbeckmann S."/>
            <person name="Bunk B."/>
            <person name="Jeske O."/>
            <person name="Meyerdierks A."/>
            <person name="Storesund J.E."/>
            <person name="Kallscheuer N."/>
            <person name="Luecker S."/>
            <person name="Lage O.M."/>
            <person name="Pohl T."/>
            <person name="Merkel B.J."/>
            <person name="Hornburger P."/>
            <person name="Mueller R.-W."/>
            <person name="Bruemmer F."/>
            <person name="Labrenz M."/>
            <person name="Spormann A.M."/>
            <person name="Op Den Camp H."/>
            <person name="Overmann J."/>
            <person name="Amann R."/>
            <person name="Jetten M.S.M."/>
            <person name="Mascher T."/>
            <person name="Medema M.H."/>
            <person name="Devos D.P."/>
            <person name="Kaster A.-K."/>
            <person name="Ovreas L."/>
            <person name="Rohde M."/>
            <person name="Galperin M.Y."/>
            <person name="Jogler C."/>
        </authorList>
    </citation>
    <scope>NUCLEOTIDE SEQUENCE [LARGE SCALE GENOMIC DNA]</scope>
    <source>
        <strain evidence="3 4">CA13</strain>
    </source>
</reference>
<keyword evidence="2" id="KW-0732">Signal</keyword>
<dbReference type="OrthoDB" id="288013at2"/>
<evidence type="ECO:0000313" key="3">
    <source>
        <dbReference type="EMBL" id="TWT76286.1"/>
    </source>
</evidence>
<dbReference type="Proteomes" id="UP000315010">
    <property type="component" value="Unassembled WGS sequence"/>
</dbReference>
<feature type="compositionally biased region" description="Basic and acidic residues" evidence="1">
    <location>
        <begin position="229"/>
        <end position="247"/>
    </location>
</feature>
<feature type="region of interest" description="Disordered" evidence="1">
    <location>
        <begin position="222"/>
        <end position="318"/>
    </location>
</feature>
<evidence type="ECO:0008006" key="5">
    <source>
        <dbReference type="Google" id="ProtNLM"/>
    </source>
</evidence>
<feature type="chain" id="PRO_5022764985" description="Secreted protein" evidence="2">
    <location>
        <begin position="30"/>
        <end position="613"/>
    </location>
</feature>